<feature type="transmembrane region" description="Helical" evidence="1">
    <location>
        <begin position="52"/>
        <end position="75"/>
    </location>
</feature>
<name>A0ABV5XMX3_9NOCA</name>
<feature type="transmembrane region" description="Helical" evidence="1">
    <location>
        <begin position="21"/>
        <end position="40"/>
    </location>
</feature>
<gene>
    <name evidence="2" type="ORF">ACFFQ6_29425</name>
</gene>
<dbReference type="Proteomes" id="UP001589587">
    <property type="component" value="Unassembled WGS sequence"/>
</dbReference>
<dbReference type="InterPro" id="IPR001646">
    <property type="entry name" value="5peptide_repeat"/>
</dbReference>
<organism evidence="2 3">
    <name type="scientific">Rhodococcus baikonurensis</name>
    <dbReference type="NCBI Taxonomy" id="172041"/>
    <lineage>
        <taxon>Bacteria</taxon>
        <taxon>Bacillati</taxon>
        <taxon>Actinomycetota</taxon>
        <taxon>Actinomycetes</taxon>
        <taxon>Mycobacteriales</taxon>
        <taxon>Nocardiaceae</taxon>
        <taxon>Rhodococcus</taxon>
        <taxon>Rhodococcus erythropolis group</taxon>
    </lineage>
</organism>
<accession>A0ABV5XMX3</accession>
<sequence length="518" mass="57566">MTSDSNNSGRQPLPKRFTIGVPVATLASAYATPPLLYWWLGTDRWDQFWATAATPYGAATAGFAAIGAAAIALYNGTKQRETESRHASNQLKVAEGQLRHAQTTAEFDHGTRTLRELRDRFTTASQHLANTSTTIQQAGAYSLGSLVNDWLADDNQQEAQVCIDVLCTYLRTHHQEAAMHAGKPHGDDYNYNAPPPDQPIRSTITRLINSHLRADNQGPGPWSHLNYNFSESHLHYTSFRGAHFSATAVFDEAHFTDYASFSGAQFSGRTSFRGAYFKDRTDFSGANFTGYASFSGAQFVDRTSFHGADFKDQTDFNDAHFSGNTDFCSVNFIGDTDLRIANFKGRTDFALANFAGHTDFRKANFDGDTYFNHGRVMLHDLTTRFVGKTDFSNVVFKGRTDFAGARFSGKTKFCSAFFDGSMIFSQAHFEGTTLFDGTEFAGTQTVFLLTHFTGETKFSEARFVTTTIFCSAKFTEGSTSFERPLEWGHVITDWDNSNSRIPEAVTPKEWPPEVVDVH</sequence>
<dbReference type="Gene3D" id="2.160.20.80">
    <property type="entry name" value="E3 ubiquitin-protein ligase SopA"/>
    <property type="match status" value="1"/>
</dbReference>
<reference evidence="2 3" key="1">
    <citation type="submission" date="2024-09" db="EMBL/GenBank/DDBJ databases">
        <authorList>
            <person name="Sun Q."/>
            <person name="Mori K."/>
        </authorList>
    </citation>
    <scope>NUCLEOTIDE SEQUENCE [LARGE SCALE GENOMIC DNA]</scope>
    <source>
        <strain evidence="2 3">JCM 11411</strain>
    </source>
</reference>
<evidence type="ECO:0000313" key="2">
    <source>
        <dbReference type="EMBL" id="MFB9783824.1"/>
    </source>
</evidence>
<dbReference type="RefSeq" id="WP_378376389.1">
    <property type="nucleotide sequence ID" value="NZ_JBHMAS010000080.1"/>
</dbReference>
<keyword evidence="1" id="KW-1133">Transmembrane helix</keyword>
<keyword evidence="3" id="KW-1185">Reference proteome</keyword>
<evidence type="ECO:0000256" key="1">
    <source>
        <dbReference type="SAM" id="Phobius"/>
    </source>
</evidence>
<keyword evidence="1" id="KW-0812">Transmembrane</keyword>
<comment type="caution">
    <text evidence="2">The sequence shown here is derived from an EMBL/GenBank/DDBJ whole genome shotgun (WGS) entry which is preliminary data.</text>
</comment>
<dbReference type="EMBL" id="JBHMAS010000080">
    <property type="protein sequence ID" value="MFB9783824.1"/>
    <property type="molecule type" value="Genomic_DNA"/>
</dbReference>
<evidence type="ECO:0000313" key="3">
    <source>
        <dbReference type="Proteomes" id="UP001589587"/>
    </source>
</evidence>
<protein>
    <submittedName>
        <fullName evidence="2">Pentapeptide repeat-containing protein</fullName>
    </submittedName>
</protein>
<proteinExistence type="predicted"/>
<keyword evidence="1" id="KW-0472">Membrane</keyword>
<dbReference type="Pfam" id="PF13576">
    <property type="entry name" value="Pentapeptide_3"/>
    <property type="match status" value="2"/>
</dbReference>